<dbReference type="PANTHER" id="PTHR34585">
    <property type="match status" value="1"/>
</dbReference>
<sequence>MDNEIITRDDPRFRLFLQLMESLLQKLEVYCQTTKPLFNGEQYLTSEEVCEMLHISPRTLQEYRSSGLLPFYKLAGRSKALFKLSDIQKVLEEHYYNPNK</sequence>
<name>A0A4Y8WMD8_9PORP</name>
<keyword evidence="2" id="KW-0238">DNA-binding</keyword>
<dbReference type="RefSeq" id="WP_134849844.1">
    <property type="nucleotide sequence ID" value="NZ_CP197400.1"/>
</dbReference>
<dbReference type="OrthoDB" id="961769at2"/>
<dbReference type="EMBL" id="SPNC01000158">
    <property type="protein sequence ID" value="TFH94233.1"/>
    <property type="molecule type" value="Genomic_DNA"/>
</dbReference>
<dbReference type="InterPro" id="IPR041657">
    <property type="entry name" value="HTH_17"/>
</dbReference>
<gene>
    <name evidence="2" type="ORF">E4P47_08410</name>
</gene>
<feature type="domain" description="Helix-turn-helix" evidence="1">
    <location>
        <begin position="43"/>
        <end position="94"/>
    </location>
</feature>
<dbReference type="PANTHER" id="PTHR34585:SF22">
    <property type="entry name" value="HELIX-TURN-HELIX DOMAIN-CONTAINING PROTEIN"/>
    <property type="match status" value="1"/>
</dbReference>
<dbReference type="Proteomes" id="UP000297225">
    <property type="component" value="Unassembled WGS sequence"/>
</dbReference>
<evidence type="ECO:0000313" key="3">
    <source>
        <dbReference type="Proteomes" id="UP000297225"/>
    </source>
</evidence>
<evidence type="ECO:0000313" key="2">
    <source>
        <dbReference type="EMBL" id="TFH94233.1"/>
    </source>
</evidence>
<dbReference type="Pfam" id="PF12728">
    <property type="entry name" value="HTH_17"/>
    <property type="match status" value="1"/>
</dbReference>
<comment type="caution">
    <text evidence="2">The sequence shown here is derived from an EMBL/GenBank/DDBJ whole genome shotgun (WGS) entry which is preliminary data.</text>
</comment>
<reference evidence="2 3" key="1">
    <citation type="submission" date="2019-03" db="EMBL/GenBank/DDBJ databases">
        <title>Porphyromonas levii Isolated from the Uterus of Dairy Cows.</title>
        <authorList>
            <person name="Francis A.M."/>
        </authorList>
    </citation>
    <scope>NUCLEOTIDE SEQUENCE [LARGE SCALE GENOMIC DNA]</scope>
    <source>
        <strain evidence="2 3">AF5678</strain>
    </source>
</reference>
<evidence type="ECO:0000259" key="1">
    <source>
        <dbReference type="Pfam" id="PF12728"/>
    </source>
</evidence>
<keyword evidence="3" id="KW-1185">Reference proteome</keyword>
<dbReference type="InterPro" id="IPR009061">
    <property type="entry name" value="DNA-bd_dom_put_sf"/>
</dbReference>
<accession>A0A4Y8WMD8</accession>
<dbReference type="GeneID" id="66797329"/>
<dbReference type="AlphaFoldDB" id="A0A4Y8WMD8"/>
<dbReference type="GO" id="GO:0003677">
    <property type="term" value="F:DNA binding"/>
    <property type="evidence" value="ECO:0007669"/>
    <property type="project" value="UniProtKB-KW"/>
</dbReference>
<dbReference type="SUPFAM" id="SSF46955">
    <property type="entry name" value="Putative DNA-binding domain"/>
    <property type="match status" value="1"/>
</dbReference>
<proteinExistence type="predicted"/>
<organism evidence="2 3">
    <name type="scientific">Porphyromonas levii</name>
    <dbReference type="NCBI Taxonomy" id="28114"/>
    <lineage>
        <taxon>Bacteria</taxon>
        <taxon>Pseudomonadati</taxon>
        <taxon>Bacteroidota</taxon>
        <taxon>Bacteroidia</taxon>
        <taxon>Bacteroidales</taxon>
        <taxon>Porphyromonadaceae</taxon>
        <taxon>Porphyromonas</taxon>
    </lineage>
</organism>
<protein>
    <submittedName>
        <fullName evidence="2">DNA-binding protein</fullName>
    </submittedName>
</protein>
<dbReference type="Gene3D" id="1.10.1660.10">
    <property type="match status" value="1"/>
</dbReference>